<organism evidence="1">
    <name type="scientific">uncultured Sulfurovum sp</name>
    <dbReference type="NCBI Taxonomy" id="269237"/>
    <lineage>
        <taxon>Bacteria</taxon>
        <taxon>Pseudomonadati</taxon>
        <taxon>Campylobacterota</taxon>
        <taxon>Epsilonproteobacteria</taxon>
        <taxon>Campylobacterales</taxon>
        <taxon>Sulfurovaceae</taxon>
        <taxon>Sulfurovum</taxon>
        <taxon>environmental samples</taxon>
    </lineage>
</organism>
<protein>
    <submittedName>
        <fullName evidence="1">Uncharacterized protein</fullName>
    </submittedName>
</protein>
<accession>A0A6S6SSW2</accession>
<gene>
    <name evidence="1" type="ORF">HELGO_WM84974</name>
</gene>
<dbReference type="EMBL" id="CACVAS010000044">
    <property type="protein sequence ID" value="CAA6806344.1"/>
    <property type="molecule type" value="Genomic_DNA"/>
</dbReference>
<reference evidence="1" key="1">
    <citation type="submission" date="2020-01" db="EMBL/GenBank/DDBJ databases">
        <authorList>
            <person name="Meier V. D."/>
            <person name="Meier V D."/>
        </authorList>
    </citation>
    <scope>NUCLEOTIDE SEQUENCE</scope>
    <source>
        <strain evidence="1">HLG_WM_MAG_01</strain>
    </source>
</reference>
<proteinExistence type="predicted"/>
<dbReference type="AlphaFoldDB" id="A0A6S6SSW2"/>
<evidence type="ECO:0000313" key="1">
    <source>
        <dbReference type="EMBL" id="CAA6806344.1"/>
    </source>
</evidence>
<name>A0A6S6SSW2_9BACT</name>
<sequence>MKLYHTIDEKIHQICQIIAKVNRSLVPKQEDDSHTNLYFESTEKRIYGRWFQQNDKNYILALNLADFSFLLLADTKEIVKQFHIEGKTLIEIEEDIEKSFNTLQFSTEGLMKKLHFEISSYTFIDSIWEKPEIIELNTWVEYRSIANETCVLLLGIAQAKSEVRIWPHHFDTGIYFKAKKGLGIGFGLAMQDDMANDSYFYISAYPENYNIQYNNLPIKGNWKWEINENWKGAILPLKELDGKSYKEKINQLSDFITTTYNWIIKQ</sequence>